<comment type="caution">
    <text evidence="1">The sequence shown here is derived from an EMBL/GenBank/DDBJ whole genome shotgun (WGS) entry which is preliminary data.</text>
</comment>
<protein>
    <submittedName>
        <fullName evidence="1">Uncharacterized protein</fullName>
    </submittedName>
</protein>
<dbReference type="EMBL" id="MFBA01000059">
    <property type="protein sequence ID" value="OGD84492.1"/>
    <property type="molecule type" value="Genomic_DNA"/>
</dbReference>
<evidence type="ECO:0000313" key="1">
    <source>
        <dbReference type="EMBL" id="OGD84492.1"/>
    </source>
</evidence>
<proteinExistence type="predicted"/>
<name>A0A1F5FY17_9BACT</name>
<dbReference type="Proteomes" id="UP000177069">
    <property type="component" value="Unassembled WGS sequence"/>
</dbReference>
<sequence>MVERICPDDTEVVIDSSGLSDDEFYQRVDRFVSTKSRSNNKKRPLIIPNSDIAEELAPSPFLEVKPLIY</sequence>
<organism evidence="1 2">
    <name type="scientific">Candidatus Curtissbacteria bacterium RIFCSPHIGHO2_01_FULL_41_13</name>
    <dbReference type="NCBI Taxonomy" id="1797745"/>
    <lineage>
        <taxon>Bacteria</taxon>
        <taxon>Candidatus Curtissiibacteriota</taxon>
    </lineage>
</organism>
<accession>A0A1F5FY17</accession>
<gene>
    <name evidence="1" type="ORF">A2696_01385</name>
</gene>
<dbReference type="AlphaFoldDB" id="A0A1F5FY17"/>
<reference evidence="1 2" key="1">
    <citation type="journal article" date="2016" name="Nat. Commun.">
        <title>Thousands of microbial genomes shed light on interconnected biogeochemical processes in an aquifer system.</title>
        <authorList>
            <person name="Anantharaman K."/>
            <person name="Brown C.T."/>
            <person name="Hug L.A."/>
            <person name="Sharon I."/>
            <person name="Castelle C.J."/>
            <person name="Probst A.J."/>
            <person name="Thomas B.C."/>
            <person name="Singh A."/>
            <person name="Wilkins M.J."/>
            <person name="Karaoz U."/>
            <person name="Brodie E.L."/>
            <person name="Williams K.H."/>
            <person name="Hubbard S.S."/>
            <person name="Banfield J.F."/>
        </authorList>
    </citation>
    <scope>NUCLEOTIDE SEQUENCE [LARGE SCALE GENOMIC DNA]</scope>
</reference>
<evidence type="ECO:0000313" key="2">
    <source>
        <dbReference type="Proteomes" id="UP000177069"/>
    </source>
</evidence>